<evidence type="ECO:0000313" key="2">
    <source>
        <dbReference type="Proteomes" id="UP000279275"/>
    </source>
</evidence>
<dbReference type="PANTHER" id="PTHR42830:SF2">
    <property type="entry name" value="OSMC_OHR FAMILY PROTEIN"/>
    <property type="match status" value="1"/>
</dbReference>
<dbReference type="InterPro" id="IPR015946">
    <property type="entry name" value="KH_dom-like_a/b"/>
</dbReference>
<dbReference type="Gene3D" id="3.30.300.20">
    <property type="match status" value="1"/>
</dbReference>
<dbReference type="SUPFAM" id="SSF82784">
    <property type="entry name" value="OsmC-like"/>
    <property type="match status" value="1"/>
</dbReference>
<comment type="caution">
    <text evidence="1">The sequence shown here is derived from an EMBL/GenBank/DDBJ whole genome shotgun (WGS) entry which is preliminary data.</text>
</comment>
<reference evidence="1 2" key="1">
    <citation type="submission" date="2018-10" db="EMBL/GenBank/DDBJ databases">
        <title>Isolation from cow dung.</title>
        <authorList>
            <person name="Ling L."/>
        </authorList>
    </citation>
    <scope>NUCLEOTIDE SEQUENCE [LARGE SCALE GENOMIC DNA]</scope>
    <source>
        <strain evidence="1 2">NEAU-LL90</strain>
    </source>
</reference>
<dbReference type="RefSeq" id="WP_122190651.1">
    <property type="nucleotide sequence ID" value="NZ_RFFH01000014.1"/>
</dbReference>
<dbReference type="InterPro" id="IPR036102">
    <property type="entry name" value="OsmC/Ohrsf"/>
</dbReference>
<dbReference type="InterPro" id="IPR003718">
    <property type="entry name" value="OsmC/Ohr_fam"/>
</dbReference>
<dbReference type="InterPro" id="IPR052707">
    <property type="entry name" value="OsmC_Ohr_Peroxiredoxin"/>
</dbReference>
<keyword evidence="2" id="KW-1185">Reference proteome</keyword>
<proteinExistence type="predicted"/>
<accession>A0A3M2KVD0</accession>
<dbReference type="AlphaFoldDB" id="A0A3M2KVD0"/>
<sequence>MAEHHYEVEVTWSGATTGYREYSRNHLVRAAGQPDLPGSADPVIGRGDGSRWDPEQLLVASLAQCHMLWYLHLCTEAGIVVTEYRDAATGTMGAERFHTVVLHPRVTITDPARTADAAALHDAAHAKCFIANSVAFPVTHEPEIRARS</sequence>
<dbReference type="EMBL" id="RFFH01000014">
    <property type="protein sequence ID" value="RMI29419.1"/>
    <property type="molecule type" value="Genomic_DNA"/>
</dbReference>
<dbReference type="Pfam" id="PF02566">
    <property type="entry name" value="OsmC"/>
    <property type="match status" value="1"/>
</dbReference>
<name>A0A3M2KVD0_9NOCA</name>
<dbReference type="Proteomes" id="UP000279275">
    <property type="component" value="Unassembled WGS sequence"/>
</dbReference>
<protein>
    <submittedName>
        <fullName evidence="1">OsmC family peroxiredoxin</fullName>
    </submittedName>
</protein>
<gene>
    <name evidence="1" type="ORF">EBN03_25365</name>
</gene>
<evidence type="ECO:0000313" key="1">
    <source>
        <dbReference type="EMBL" id="RMI29419.1"/>
    </source>
</evidence>
<organism evidence="1 2">
    <name type="scientific">Nocardia stercoris</name>
    <dbReference type="NCBI Taxonomy" id="2483361"/>
    <lineage>
        <taxon>Bacteria</taxon>
        <taxon>Bacillati</taxon>
        <taxon>Actinomycetota</taxon>
        <taxon>Actinomycetes</taxon>
        <taxon>Mycobacteriales</taxon>
        <taxon>Nocardiaceae</taxon>
        <taxon>Nocardia</taxon>
    </lineage>
</organism>
<dbReference type="OrthoDB" id="9795405at2"/>
<dbReference type="PANTHER" id="PTHR42830">
    <property type="entry name" value="OSMOTICALLY INDUCIBLE FAMILY PROTEIN"/>
    <property type="match status" value="1"/>
</dbReference>